<keyword evidence="2" id="KW-1133">Transmembrane helix</keyword>
<dbReference type="RefSeq" id="WP_145455836.1">
    <property type="nucleotide sequence ID" value="NZ_CP036317.1"/>
</dbReference>
<organism evidence="3 4">
    <name type="scientific">Gimesia panareensis</name>
    <dbReference type="NCBI Taxonomy" id="2527978"/>
    <lineage>
        <taxon>Bacteria</taxon>
        <taxon>Pseudomonadati</taxon>
        <taxon>Planctomycetota</taxon>
        <taxon>Planctomycetia</taxon>
        <taxon>Planctomycetales</taxon>
        <taxon>Planctomycetaceae</taxon>
        <taxon>Gimesia</taxon>
    </lineage>
</organism>
<accession>A0A518FN49</accession>
<dbReference type="AlphaFoldDB" id="A0A518FN49"/>
<protein>
    <submittedName>
        <fullName evidence="3">Uncharacterized protein</fullName>
    </submittedName>
</protein>
<keyword evidence="2" id="KW-0812">Transmembrane</keyword>
<proteinExistence type="predicted"/>
<dbReference type="OrthoDB" id="290727at2"/>
<dbReference type="Proteomes" id="UP000320839">
    <property type="component" value="Chromosome"/>
</dbReference>
<sequence length="181" mass="20513">MFTIKGNPCLERFQDDPYRKSRITIVRQSNIPTVYIGAVLKIVRFILLSILSVLILMLGMPNVELGRLEYRNVRAFKLAQQIKTGELPADTEDPWGQKFDIQYTPSNVTVVTSHGSNGASPADGFDSDDISTSMSNPPHKRTRTRKQIQTFATLALSITPWLISFALRLRKRNAHPQRSER</sequence>
<reference evidence="3 4" key="1">
    <citation type="submission" date="2019-02" db="EMBL/GenBank/DDBJ databases">
        <title>Deep-cultivation of Planctomycetes and their phenomic and genomic characterization uncovers novel biology.</title>
        <authorList>
            <person name="Wiegand S."/>
            <person name="Jogler M."/>
            <person name="Boedeker C."/>
            <person name="Pinto D."/>
            <person name="Vollmers J."/>
            <person name="Rivas-Marin E."/>
            <person name="Kohn T."/>
            <person name="Peeters S.H."/>
            <person name="Heuer A."/>
            <person name="Rast P."/>
            <person name="Oberbeckmann S."/>
            <person name="Bunk B."/>
            <person name="Jeske O."/>
            <person name="Meyerdierks A."/>
            <person name="Storesund J.E."/>
            <person name="Kallscheuer N."/>
            <person name="Luecker S."/>
            <person name="Lage O.M."/>
            <person name="Pohl T."/>
            <person name="Merkel B.J."/>
            <person name="Hornburger P."/>
            <person name="Mueller R.-W."/>
            <person name="Bruemmer F."/>
            <person name="Labrenz M."/>
            <person name="Spormann A.M."/>
            <person name="Op den Camp H."/>
            <person name="Overmann J."/>
            <person name="Amann R."/>
            <person name="Jetten M.S.M."/>
            <person name="Mascher T."/>
            <person name="Medema M.H."/>
            <person name="Devos D.P."/>
            <person name="Kaster A.-K."/>
            <person name="Ovreas L."/>
            <person name="Rohde M."/>
            <person name="Galperin M.Y."/>
            <person name="Jogler C."/>
        </authorList>
    </citation>
    <scope>NUCLEOTIDE SEQUENCE [LARGE SCALE GENOMIC DNA]</scope>
    <source>
        <strain evidence="3 4">Pan153</strain>
    </source>
</reference>
<gene>
    <name evidence="3" type="ORF">Pan153_24310</name>
</gene>
<evidence type="ECO:0000313" key="4">
    <source>
        <dbReference type="Proteomes" id="UP000320839"/>
    </source>
</evidence>
<feature type="transmembrane region" description="Helical" evidence="2">
    <location>
        <begin position="148"/>
        <end position="167"/>
    </location>
</feature>
<evidence type="ECO:0000256" key="1">
    <source>
        <dbReference type="SAM" id="MobiDB-lite"/>
    </source>
</evidence>
<evidence type="ECO:0000313" key="3">
    <source>
        <dbReference type="EMBL" id="QDV17776.1"/>
    </source>
</evidence>
<name>A0A518FN49_9PLAN</name>
<evidence type="ECO:0000256" key="2">
    <source>
        <dbReference type="SAM" id="Phobius"/>
    </source>
</evidence>
<dbReference type="EMBL" id="CP036317">
    <property type="protein sequence ID" value="QDV17776.1"/>
    <property type="molecule type" value="Genomic_DNA"/>
</dbReference>
<feature type="region of interest" description="Disordered" evidence="1">
    <location>
        <begin position="112"/>
        <end position="145"/>
    </location>
</feature>
<keyword evidence="2" id="KW-0472">Membrane</keyword>
<feature type="transmembrane region" description="Helical" evidence="2">
    <location>
        <begin position="34"/>
        <end position="58"/>
    </location>
</feature>